<dbReference type="InParanoid" id="A0A0C3BLU0"/>
<comment type="similarity">
    <text evidence="3">Belongs to the nitroreductase family.</text>
</comment>
<sequence length="214" mass="23530">MTLSRSTIFLQKFVKERRTHYGLSKVSTVSDDELKSIVEEAVMHVPSPFNMQSGRAVILTGEASDKLWLNVVLPGYLKLVGGDENAINLNTTKITEYAAGYGTVMFFEDQAAIDSMAAKIPPMAQYFPSWSENSTGMLQFTIWTALASEGMGASLQHFGAYSEEISTNVLKEFNLPSTWKSTAMMPFGVATGGPGHASRPKTFEPIGERVRFIQ</sequence>
<dbReference type="GO" id="GO:0005737">
    <property type="term" value="C:cytoplasm"/>
    <property type="evidence" value="ECO:0007669"/>
    <property type="project" value="UniProtKB-SubCell"/>
</dbReference>
<dbReference type="PANTHER" id="PTHR43035:SF1">
    <property type="entry name" value="FATTY ACID REPRESSION MUTANT PROTEIN 2-RELATED"/>
    <property type="match status" value="1"/>
</dbReference>
<accession>A0A0C3BLU0</accession>
<evidence type="ECO:0000256" key="5">
    <source>
        <dbReference type="ARBA" id="ARBA00023002"/>
    </source>
</evidence>
<dbReference type="HOGENOM" id="CLU_073125_0_1_1"/>
<evidence type="ECO:0000313" key="9">
    <source>
        <dbReference type="Proteomes" id="UP000054166"/>
    </source>
</evidence>
<dbReference type="InterPro" id="IPR033877">
    <property type="entry name" value="Frm2/Hbn1"/>
</dbReference>
<keyword evidence="9" id="KW-1185">Reference proteome</keyword>
<dbReference type="GO" id="GO:0016491">
    <property type="term" value="F:oxidoreductase activity"/>
    <property type="evidence" value="ECO:0007669"/>
    <property type="project" value="UniProtKB-KW"/>
</dbReference>
<feature type="domain" description="Nitroreductase" evidence="7">
    <location>
        <begin position="14"/>
        <end position="188"/>
    </location>
</feature>
<evidence type="ECO:0000256" key="6">
    <source>
        <dbReference type="ARBA" id="ARBA00023242"/>
    </source>
</evidence>
<gene>
    <name evidence="8" type="ORF">PILCRDRAFT_824505</name>
</gene>
<dbReference type="EMBL" id="KN833017">
    <property type="protein sequence ID" value="KIM78292.1"/>
    <property type="molecule type" value="Genomic_DNA"/>
</dbReference>
<reference evidence="8 9" key="1">
    <citation type="submission" date="2014-04" db="EMBL/GenBank/DDBJ databases">
        <authorList>
            <consortium name="DOE Joint Genome Institute"/>
            <person name="Kuo A."/>
            <person name="Tarkka M."/>
            <person name="Buscot F."/>
            <person name="Kohler A."/>
            <person name="Nagy L.G."/>
            <person name="Floudas D."/>
            <person name="Copeland A."/>
            <person name="Barry K.W."/>
            <person name="Cichocki N."/>
            <person name="Veneault-Fourrey C."/>
            <person name="LaButti K."/>
            <person name="Lindquist E.A."/>
            <person name="Lipzen A."/>
            <person name="Lundell T."/>
            <person name="Morin E."/>
            <person name="Murat C."/>
            <person name="Sun H."/>
            <person name="Tunlid A."/>
            <person name="Henrissat B."/>
            <person name="Grigoriev I.V."/>
            <person name="Hibbett D.S."/>
            <person name="Martin F."/>
            <person name="Nordberg H.P."/>
            <person name="Cantor M.N."/>
            <person name="Hua S.X."/>
        </authorList>
    </citation>
    <scope>NUCLEOTIDE SEQUENCE [LARGE SCALE GENOMIC DNA]</scope>
    <source>
        <strain evidence="8 9">F 1598</strain>
    </source>
</reference>
<evidence type="ECO:0000313" key="8">
    <source>
        <dbReference type="EMBL" id="KIM78292.1"/>
    </source>
</evidence>
<dbReference type="AlphaFoldDB" id="A0A0C3BLU0"/>
<proteinExistence type="inferred from homology"/>
<keyword evidence="5" id="KW-0560">Oxidoreductase</keyword>
<dbReference type="SUPFAM" id="SSF55469">
    <property type="entry name" value="FMN-dependent nitroreductase-like"/>
    <property type="match status" value="1"/>
</dbReference>
<keyword evidence="6" id="KW-0539">Nucleus</keyword>
<dbReference type="InterPro" id="IPR000415">
    <property type="entry name" value="Nitroreductase-like"/>
</dbReference>
<dbReference type="InterPro" id="IPR029479">
    <property type="entry name" value="Nitroreductase"/>
</dbReference>
<reference evidence="9" key="2">
    <citation type="submission" date="2015-01" db="EMBL/GenBank/DDBJ databases">
        <title>Evolutionary Origins and Diversification of the Mycorrhizal Mutualists.</title>
        <authorList>
            <consortium name="DOE Joint Genome Institute"/>
            <consortium name="Mycorrhizal Genomics Consortium"/>
            <person name="Kohler A."/>
            <person name="Kuo A."/>
            <person name="Nagy L.G."/>
            <person name="Floudas D."/>
            <person name="Copeland A."/>
            <person name="Barry K.W."/>
            <person name="Cichocki N."/>
            <person name="Veneault-Fourrey C."/>
            <person name="LaButti K."/>
            <person name="Lindquist E.A."/>
            <person name="Lipzen A."/>
            <person name="Lundell T."/>
            <person name="Morin E."/>
            <person name="Murat C."/>
            <person name="Riley R."/>
            <person name="Ohm R."/>
            <person name="Sun H."/>
            <person name="Tunlid A."/>
            <person name="Henrissat B."/>
            <person name="Grigoriev I.V."/>
            <person name="Hibbett D.S."/>
            <person name="Martin F."/>
        </authorList>
    </citation>
    <scope>NUCLEOTIDE SEQUENCE [LARGE SCALE GENOMIC DNA]</scope>
    <source>
        <strain evidence="9">F 1598</strain>
    </source>
</reference>
<name>A0A0C3BLU0_PILCF</name>
<evidence type="ECO:0000256" key="1">
    <source>
        <dbReference type="ARBA" id="ARBA00004123"/>
    </source>
</evidence>
<dbReference type="CDD" id="cd02140">
    <property type="entry name" value="Frm2-like"/>
    <property type="match status" value="1"/>
</dbReference>
<dbReference type="STRING" id="765440.A0A0C3BLU0"/>
<dbReference type="Gene3D" id="3.40.109.10">
    <property type="entry name" value="NADH Oxidase"/>
    <property type="match status" value="1"/>
</dbReference>
<evidence type="ECO:0000256" key="3">
    <source>
        <dbReference type="ARBA" id="ARBA00007118"/>
    </source>
</evidence>
<protein>
    <recommendedName>
        <fullName evidence="7">Nitroreductase domain-containing protein</fullName>
    </recommendedName>
</protein>
<dbReference type="GO" id="GO:0034599">
    <property type="term" value="P:cellular response to oxidative stress"/>
    <property type="evidence" value="ECO:0007669"/>
    <property type="project" value="InterPro"/>
</dbReference>
<evidence type="ECO:0000256" key="4">
    <source>
        <dbReference type="ARBA" id="ARBA00022490"/>
    </source>
</evidence>
<evidence type="ECO:0000256" key="2">
    <source>
        <dbReference type="ARBA" id="ARBA00004496"/>
    </source>
</evidence>
<dbReference type="FunFam" id="3.40.109.10:FF:000001">
    <property type="entry name" value="Nitroreductase family"/>
    <property type="match status" value="1"/>
</dbReference>
<dbReference type="OrthoDB" id="2138173at2759"/>
<dbReference type="Pfam" id="PF00881">
    <property type="entry name" value="Nitroreductase"/>
    <property type="match status" value="1"/>
</dbReference>
<organism evidence="8 9">
    <name type="scientific">Piloderma croceum (strain F 1598)</name>
    <dbReference type="NCBI Taxonomy" id="765440"/>
    <lineage>
        <taxon>Eukaryota</taxon>
        <taxon>Fungi</taxon>
        <taxon>Dikarya</taxon>
        <taxon>Basidiomycota</taxon>
        <taxon>Agaricomycotina</taxon>
        <taxon>Agaricomycetes</taxon>
        <taxon>Agaricomycetidae</taxon>
        <taxon>Atheliales</taxon>
        <taxon>Atheliaceae</taxon>
        <taxon>Piloderma</taxon>
    </lineage>
</organism>
<comment type="subcellular location">
    <subcellularLocation>
        <location evidence="2">Cytoplasm</location>
    </subcellularLocation>
    <subcellularLocation>
        <location evidence="1">Nucleus</location>
    </subcellularLocation>
</comment>
<evidence type="ECO:0000259" key="7">
    <source>
        <dbReference type="Pfam" id="PF00881"/>
    </source>
</evidence>
<dbReference type="GO" id="GO:0005634">
    <property type="term" value="C:nucleus"/>
    <property type="evidence" value="ECO:0007669"/>
    <property type="project" value="UniProtKB-SubCell"/>
</dbReference>
<dbReference type="Proteomes" id="UP000054166">
    <property type="component" value="Unassembled WGS sequence"/>
</dbReference>
<keyword evidence="4" id="KW-0963">Cytoplasm</keyword>
<dbReference type="PANTHER" id="PTHR43035">
    <property type="entry name" value="FATTY ACID REPRESSION MUTANT PROTEIN 2-RELATED"/>
    <property type="match status" value="1"/>
</dbReference>